<dbReference type="Proteomes" id="UP000522864">
    <property type="component" value="Unassembled WGS sequence"/>
</dbReference>
<dbReference type="SUPFAM" id="SSF50370">
    <property type="entry name" value="Ricin B-like lectins"/>
    <property type="match status" value="1"/>
</dbReference>
<evidence type="ECO:0000256" key="1">
    <source>
        <dbReference type="SAM" id="MobiDB-lite"/>
    </source>
</evidence>
<organism evidence="3 4">
    <name type="scientific">Pseudomonas gingeri</name>
    <dbReference type="NCBI Taxonomy" id="117681"/>
    <lineage>
        <taxon>Bacteria</taxon>
        <taxon>Pseudomonadati</taxon>
        <taxon>Pseudomonadota</taxon>
        <taxon>Gammaproteobacteria</taxon>
        <taxon>Pseudomonadales</taxon>
        <taxon>Pseudomonadaceae</taxon>
        <taxon>Pseudomonas</taxon>
    </lineage>
</organism>
<dbReference type="CDD" id="cd23445">
    <property type="entry name" value="beta-trefoil_Ricin_HA17-like"/>
    <property type="match status" value="1"/>
</dbReference>
<dbReference type="InterPro" id="IPR035992">
    <property type="entry name" value="Ricin_B-like_lectins"/>
</dbReference>
<comment type="caution">
    <text evidence="3">The sequence shown here is derived from an EMBL/GenBank/DDBJ whole genome shotgun (WGS) entry which is preliminary data.</text>
</comment>
<dbReference type="InterPro" id="IPR000772">
    <property type="entry name" value="Ricin_B_lectin"/>
</dbReference>
<dbReference type="AlphaFoldDB" id="A0A7Y7WQV9"/>
<sequence>MKDEAIPRDATGPEKTAKGAPGGAVEIEEGIYKIYTNLNNTSVVDMAVSGSDQRVHRIKLYHDNSSLESTWGLLRRPGGYYLLINQREKDLAAGEMKDDSVGASPITERPAQLWMFKSAGPDLYYLENKYDGKVMDVAGSHTEDNSSIINYRHVGSKNQKFKLLKIDGPK</sequence>
<protein>
    <submittedName>
        <fullName evidence="3">RICIN domain-containing protein</fullName>
    </submittedName>
</protein>
<accession>A0A7Y7WQV9</accession>
<dbReference type="Gene3D" id="2.80.10.50">
    <property type="match status" value="1"/>
</dbReference>
<dbReference type="Pfam" id="PF14200">
    <property type="entry name" value="RicinB_lectin_2"/>
    <property type="match status" value="1"/>
</dbReference>
<reference evidence="3 4" key="1">
    <citation type="submission" date="2020-04" db="EMBL/GenBank/DDBJ databases">
        <title>Molecular characterization of pseudomonads from Agaricus bisporus reveal novel blotch 2 pathogens in Western Europe.</title>
        <authorList>
            <person name="Taparia T."/>
            <person name="Krijger M."/>
            <person name="Haynes E."/>
            <person name="Elpinstone J.G."/>
            <person name="Noble R."/>
            <person name="Van Der Wolf J."/>
        </authorList>
    </citation>
    <scope>NUCLEOTIDE SEQUENCE [LARGE SCALE GENOMIC DNA]</scope>
    <source>
        <strain evidence="3 4">G9001</strain>
    </source>
</reference>
<feature type="domain" description="Ricin B lectin" evidence="2">
    <location>
        <begin position="71"/>
        <end position="150"/>
    </location>
</feature>
<name>A0A7Y7WQV9_9PSED</name>
<gene>
    <name evidence="3" type="ORF">HX830_13535</name>
</gene>
<feature type="compositionally biased region" description="Basic and acidic residues" evidence="1">
    <location>
        <begin position="1"/>
        <end position="17"/>
    </location>
</feature>
<evidence type="ECO:0000313" key="4">
    <source>
        <dbReference type="Proteomes" id="UP000522864"/>
    </source>
</evidence>
<dbReference type="RefSeq" id="WP_177100716.1">
    <property type="nucleotide sequence ID" value="NZ_JACAQA010000008.1"/>
</dbReference>
<evidence type="ECO:0000259" key="2">
    <source>
        <dbReference type="Pfam" id="PF14200"/>
    </source>
</evidence>
<feature type="region of interest" description="Disordered" evidence="1">
    <location>
        <begin position="1"/>
        <end position="22"/>
    </location>
</feature>
<evidence type="ECO:0000313" key="3">
    <source>
        <dbReference type="EMBL" id="NWB85898.1"/>
    </source>
</evidence>
<proteinExistence type="predicted"/>
<dbReference type="EMBL" id="JACAQA010000008">
    <property type="protein sequence ID" value="NWB85898.1"/>
    <property type="molecule type" value="Genomic_DNA"/>
</dbReference>